<keyword evidence="3" id="KW-1185">Reference proteome</keyword>
<dbReference type="Pfam" id="PF02627">
    <property type="entry name" value="CMD"/>
    <property type="match status" value="1"/>
</dbReference>
<dbReference type="InterPro" id="IPR003779">
    <property type="entry name" value="CMD-like"/>
</dbReference>
<sequence>MVTRQDRFHEVVLRSLAVHDEQFIESVLGIRLENIGASKLDPKTRALVQLGALLAVDAGAPSYQWIVDAAFASGATVEEIAGAVIAVAPTVGVERLVSAAPKLGLAVGYDVDAALERLDDDGEIG</sequence>
<reference evidence="2 3" key="1">
    <citation type="submission" date="2019-02" db="EMBL/GenBank/DDBJ databases">
        <title>Draft genome sequences of novel Actinobacteria.</title>
        <authorList>
            <person name="Sahin N."/>
            <person name="Ay H."/>
            <person name="Saygin H."/>
        </authorList>
    </citation>
    <scope>NUCLEOTIDE SEQUENCE [LARGE SCALE GENOMIC DNA]</scope>
    <source>
        <strain evidence="2 3">8K307</strain>
    </source>
</reference>
<organism evidence="2 3">
    <name type="scientific">Jiangella aurantiaca</name>
    <dbReference type="NCBI Taxonomy" id="2530373"/>
    <lineage>
        <taxon>Bacteria</taxon>
        <taxon>Bacillati</taxon>
        <taxon>Actinomycetota</taxon>
        <taxon>Actinomycetes</taxon>
        <taxon>Jiangellales</taxon>
        <taxon>Jiangellaceae</taxon>
        <taxon>Jiangella</taxon>
    </lineage>
</organism>
<comment type="caution">
    <text evidence="2">The sequence shown here is derived from an EMBL/GenBank/DDBJ whole genome shotgun (WGS) entry which is preliminary data.</text>
</comment>
<dbReference type="SUPFAM" id="SSF69118">
    <property type="entry name" value="AhpD-like"/>
    <property type="match status" value="1"/>
</dbReference>
<accession>A0A4R5A0L2</accession>
<protein>
    <submittedName>
        <fullName evidence="2">Carboxymuconolactone decarboxylase family protein</fullName>
    </submittedName>
</protein>
<dbReference type="EMBL" id="SMLB01000059">
    <property type="protein sequence ID" value="TDD64935.1"/>
    <property type="molecule type" value="Genomic_DNA"/>
</dbReference>
<dbReference type="InterPro" id="IPR029032">
    <property type="entry name" value="AhpD-like"/>
</dbReference>
<dbReference type="AlphaFoldDB" id="A0A4R5A0L2"/>
<dbReference type="GO" id="GO:0051920">
    <property type="term" value="F:peroxiredoxin activity"/>
    <property type="evidence" value="ECO:0007669"/>
    <property type="project" value="InterPro"/>
</dbReference>
<evidence type="ECO:0000259" key="1">
    <source>
        <dbReference type="Pfam" id="PF02627"/>
    </source>
</evidence>
<gene>
    <name evidence="2" type="ORF">E1262_26630</name>
</gene>
<evidence type="ECO:0000313" key="2">
    <source>
        <dbReference type="EMBL" id="TDD64935.1"/>
    </source>
</evidence>
<name>A0A4R5A0L2_9ACTN</name>
<dbReference type="Proteomes" id="UP000295217">
    <property type="component" value="Unassembled WGS sequence"/>
</dbReference>
<feature type="domain" description="Carboxymuconolactone decarboxylase-like" evidence="1">
    <location>
        <begin position="35"/>
        <end position="100"/>
    </location>
</feature>
<dbReference type="Gene3D" id="1.20.1290.10">
    <property type="entry name" value="AhpD-like"/>
    <property type="match status" value="1"/>
</dbReference>
<dbReference type="OrthoDB" id="5073671at2"/>
<evidence type="ECO:0000313" key="3">
    <source>
        <dbReference type="Proteomes" id="UP000295217"/>
    </source>
</evidence>
<proteinExistence type="predicted"/>